<accession>A0A9Q3GSG1</accession>
<gene>
    <name evidence="1" type="ORF">O181_017297</name>
</gene>
<sequence length="79" mass="8838">MILQCPQYMTPTPPPHPIAHPSLHFCTPCPQHPQYMPLTPPPHVCFHPGEILSAPYHTYTPAAPSRYDSDPTTPSLRLN</sequence>
<evidence type="ECO:0000313" key="2">
    <source>
        <dbReference type="Proteomes" id="UP000765509"/>
    </source>
</evidence>
<comment type="caution">
    <text evidence="1">The sequence shown here is derived from an EMBL/GenBank/DDBJ whole genome shotgun (WGS) entry which is preliminary data.</text>
</comment>
<proteinExistence type="predicted"/>
<keyword evidence="2" id="KW-1185">Reference proteome</keyword>
<organism evidence="1 2">
    <name type="scientific">Austropuccinia psidii MF-1</name>
    <dbReference type="NCBI Taxonomy" id="1389203"/>
    <lineage>
        <taxon>Eukaryota</taxon>
        <taxon>Fungi</taxon>
        <taxon>Dikarya</taxon>
        <taxon>Basidiomycota</taxon>
        <taxon>Pucciniomycotina</taxon>
        <taxon>Pucciniomycetes</taxon>
        <taxon>Pucciniales</taxon>
        <taxon>Sphaerophragmiaceae</taxon>
        <taxon>Austropuccinia</taxon>
    </lineage>
</organism>
<dbReference type="EMBL" id="AVOT02004865">
    <property type="protein sequence ID" value="MBW0477582.1"/>
    <property type="molecule type" value="Genomic_DNA"/>
</dbReference>
<protein>
    <submittedName>
        <fullName evidence="1">Uncharacterized protein</fullName>
    </submittedName>
</protein>
<evidence type="ECO:0000313" key="1">
    <source>
        <dbReference type="EMBL" id="MBW0477582.1"/>
    </source>
</evidence>
<reference evidence="1" key="1">
    <citation type="submission" date="2021-03" db="EMBL/GenBank/DDBJ databases">
        <title>Draft genome sequence of rust myrtle Austropuccinia psidii MF-1, a brazilian biotype.</title>
        <authorList>
            <person name="Quecine M.C."/>
            <person name="Pachon D.M.R."/>
            <person name="Bonatelli M.L."/>
            <person name="Correr F.H."/>
            <person name="Franceschini L.M."/>
            <person name="Leite T.F."/>
            <person name="Margarido G.R.A."/>
            <person name="Almeida C.A."/>
            <person name="Ferrarezi J.A."/>
            <person name="Labate C.A."/>
        </authorList>
    </citation>
    <scope>NUCLEOTIDE SEQUENCE</scope>
    <source>
        <strain evidence="1">MF-1</strain>
    </source>
</reference>
<dbReference type="Proteomes" id="UP000765509">
    <property type="component" value="Unassembled WGS sequence"/>
</dbReference>
<dbReference type="AlphaFoldDB" id="A0A9Q3GSG1"/>
<name>A0A9Q3GSG1_9BASI</name>